<dbReference type="EMBL" id="JABEXW010000835">
    <property type="protein sequence ID" value="KAF4953802.1"/>
    <property type="molecule type" value="Genomic_DNA"/>
</dbReference>
<dbReference type="InterPro" id="IPR002355">
    <property type="entry name" value="Cu_oxidase_Cu_BS"/>
</dbReference>
<dbReference type="PROSITE" id="PS00079">
    <property type="entry name" value="MULTICOPPER_OXIDASE1"/>
    <property type="match status" value="2"/>
</dbReference>
<dbReference type="Pfam" id="PF07731">
    <property type="entry name" value="Cu-oxidase_2"/>
    <property type="match status" value="1"/>
</dbReference>
<dbReference type="AlphaFoldDB" id="A0A8H4T9Y2"/>
<dbReference type="InterPro" id="IPR008972">
    <property type="entry name" value="Cupredoxin"/>
</dbReference>
<feature type="domain" description="Plastocyanin-like" evidence="17">
    <location>
        <begin position="381"/>
        <end position="516"/>
    </location>
</feature>
<feature type="transmembrane region" description="Helical" evidence="14">
    <location>
        <begin position="573"/>
        <end position="595"/>
    </location>
</feature>
<evidence type="ECO:0000256" key="4">
    <source>
        <dbReference type="ARBA" id="ARBA00022692"/>
    </source>
</evidence>
<keyword evidence="7" id="KW-0677">Repeat</keyword>
<reference evidence="19" key="1">
    <citation type="journal article" date="2020" name="BMC Genomics">
        <title>Correction to: Identification and distribution of gene clusters required for synthesis of sphingolipid metabolism inhibitors in diverse species of the filamentous fungus Fusarium.</title>
        <authorList>
            <person name="Kim H.S."/>
            <person name="Lohmar J.M."/>
            <person name="Busman M."/>
            <person name="Brown D.W."/>
            <person name="Naumann T.A."/>
            <person name="Divon H.H."/>
            <person name="Lysoe E."/>
            <person name="Uhlig S."/>
            <person name="Proctor R.H."/>
        </authorList>
    </citation>
    <scope>NUCLEOTIDE SEQUENCE</scope>
    <source>
        <strain evidence="19">NRRL 20472</strain>
    </source>
</reference>
<evidence type="ECO:0000256" key="15">
    <source>
        <dbReference type="SAM" id="SignalP"/>
    </source>
</evidence>
<reference evidence="19" key="2">
    <citation type="submission" date="2020-05" db="EMBL/GenBank/DDBJ databases">
        <authorList>
            <person name="Kim H.-S."/>
            <person name="Proctor R.H."/>
            <person name="Brown D.W."/>
        </authorList>
    </citation>
    <scope>NUCLEOTIDE SEQUENCE</scope>
    <source>
        <strain evidence="19">NRRL 20472</strain>
    </source>
</reference>
<evidence type="ECO:0000256" key="11">
    <source>
        <dbReference type="ARBA" id="ARBA00023136"/>
    </source>
</evidence>
<evidence type="ECO:0000256" key="8">
    <source>
        <dbReference type="ARBA" id="ARBA00022989"/>
    </source>
</evidence>
<dbReference type="Gene3D" id="2.60.40.420">
    <property type="entry name" value="Cupredoxins - blue copper proteins"/>
    <property type="match status" value="3"/>
</dbReference>
<gene>
    <name evidence="19" type="ORF">FSARC_12315</name>
</gene>
<dbReference type="Pfam" id="PF07732">
    <property type="entry name" value="Cu-oxidase_3"/>
    <property type="match status" value="2"/>
</dbReference>
<proteinExistence type="inferred from homology"/>
<keyword evidence="3" id="KW-1003">Cell membrane</keyword>
<dbReference type="InterPro" id="IPR033138">
    <property type="entry name" value="Cu_oxidase_CS"/>
</dbReference>
<evidence type="ECO:0000256" key="9">
    <source>
        <dbReference type="ARBA" id="ARBA00023002"/>
    </source>
</evidence>
<dbReference type="InterPro" id="IPR045087">
    <property type="entry name" value="Cu-oxidase_fam"/>
</dbReference>
<evidence type="ECO:0000256" key="5">
    <source>
        <dbReference type="ARBA" id="ARBA00022723"/>
    </source>
</evidence>
<evidence type="ECO:0000313" key="19">
    <source>
        <dbReference type="EMBL" id="KAF4953802.1"/>
    </source>
</evidence>
<feature type="domain" description="Plastocyanin-like" evidence="18">
    <location>
        <begin position="32"/>
        <end position="119"/>
    </location>
</feature>
<keyword evidence="6 15" id="KW-0732">Signal</keyword>
<dbReference type="SUPFAM" id="SSF49503">
    <property type="entry name" value="Cupredoxins"/>
    <property type="match status" value="3"/>
</dbReference>
<evidence type="ECO:0000256" key="12">
    <source>
        <dbReference type="ARBA" id="ARBA00023180"/>
    </source>
</evidence>
<keyword evidence="12" id="KW-0325">Glycoprotein</keyword>
<feature type="signal peptide" evidence="15">
    <location>
        <begin position="1"/>
        <end position="22"/>
    </location>
</feature>
<dbReference type="Proteomes" id="UP000622797">
    <property type="component" value="Unassembled WGS sequence"/>
</dbReference>
<evidence type="ECO:0000256" key="6">
    <source>
        <dbReference type="ARBA" id="ARBA00022729"/>
    </source>
</evidence>
<evidence type="ECO:0000256" key="1">
    <source>
        <dbReference type="ARBA" id="ARBA00004162"/>
    </source>
</evidence>
<dbReference type="InterPro" id="IPR011706">
    <property type="entry name" value="Cu-oxidase_C"/>
</dbReference>
<dbReference type="PANTHER" id="PTHR11709">
    <property type="entry name" value="MULTI-COPPER OXIDASE"/>
    <property type="match status" value="1"/>
</dbReference>
<dbReference type="PANTHER" id="PTHR11709:SF361">
    <property type="entry name" value="IRON TRANSPORT MULTICOPPER OXIDASE FET3"/>
    <property type="match status" value="1"/>
</dbReference>
<evidence type="ECO:0000259" key="17">
    <source>
        <dbReference type="Pfam" id="PF07731"/>
    </source>
</evidence>
<evidence type="ECO:0000313" key="20">
    <source>
        <dbReference type="Proteomes" id="UP000622797"/>
    </source>
</evidence>
<keyword evidence="11 14" id="KW-0472">Membrane</keyword>
<dbReference type="OrthoDB" id="2121828at2759"/>
<dbReference type="FunFam" id="2.60.40.420:FF:000024">
    <property type="entry name" value="FET5p Multicopper oxidase"/>
    <property type="match status" value="1"/>
</dbReference>
<evidence type="ECO:0000259" key="16">
    <source>
        <dbReference type="Pfam" id="PF00394"/>
    </source>
</evidence>
<dbReference type="FunFam" id="2.60.40.420:FF:000025">
    <property type="entry name" value="FET5p Multicopper oxidase"/>
    <property type="match status" value="1"/>
</dbReference>
<keyword evidence="10" id="KW-0186">Copper</keyword>
<evidence type="ECO:0000256" key="7">
    <source>
        <dbReference type="ARBA" id="ARBA00022737"/>
    </source>
</evidence>
<dbReference type="PROSITE" id="PS00080">
    <property type="entry name" value="MULTICOPPER_OXIDASE2"/>
    <property type="match status" value="1"/>
</dbReference>
<name>A0A8H4T9Y2_9HYPO</name>
<dbReference type="CDD" id="cd13899">
    <property type="entry name" value="CuRO_3_Fet3p"/>
    <property type="match status" value="1"/>
</dbReference>
<evidence type="ECO:0000256" key="14">
    <source>
        <dbReference type="SAM" id="Phobius"/>
    </source>
</evidence>
<evidence type="ECO:0000256" key="13">
    <source>
        <dbReference type="SAM" id="MobiDB-lite"/>
    </source>
</evidence>
<accession>A0A8H4T9Y2</accession>
<feature type="chain" id="PRO_5034694826" description="Iron transport multicopper oxidase FET3" evidence="15">
    <location>
        <begin position="23"/>
        <end position="641"/>
    </location>
</feature>
<dbReference type="GO" id="GO:0033215">
    <property type="term" value="P:reductive iron assimilation"/>
    <property type="evidence" value="ECO:0007669"/>
    <property type="project" value="TreeGrafter"/>
</dbReference>
<feature type="domain" description="Plastocyanin-like" evidence="18">
    <location>
        <begin position="134"/>
        <end position="164"/>
    </location>
</feature>
<dbReference type="CDD" id="cd13851">
    <property type="entry name" value="CuRO_1_Fet3p"/>
    <property type="match status" value="1"/>
</dbReference>
<keyword evidence="4 14" id="KW-0812">Transmembrane</keyword>
<evidence type="ECO:0008006" key="21">
    <source>
        <dbReference type="Google" id="ProtNLM"/>
    </source>
</evidence>
<dbReference type="InterPro" id="IPR001117">
    <property type="entry name" value="Cu-oxidase_2nd"/>
</dbReference>
<protein>
    <recommendedName>
        <fullName evidence="21">Iron transport multicopper oxidase FET3</fullName>
    </recommendedName>
</protein>
<dbReference type="GO" id="GO:0005507">
    <property type="term" value="F:copper ion binding"/>
    <property type="evidence" value="ECO:0007669"/>
    <property type="project" value="InterPro"/>
</dbReference>
<keyword evidence="9" id="KW-0560">Oxidoreductase</keyword>
<evidence type="ECO:0000259" key="18">
    <source>
        <dbReference type="Pfam" id="PF07732"/>
    </source>
</evidence>
<comment type="similarity">
    <text evidence="2">Belongs to the multicopper oxidase family.</text>
</comment>
<sequence length="641" mass="70898">MLFNPPPVAAALLLVLPQLASAATKKFDFDIGWVRANPDNAFERPVIGINGKWPIPTIQVDIGDRVIINAHNSLGNQSTSLHFHGLYMNGTTHMDGPAGVSQCPIVPGTSFTYNFTVRRSDLEPILKEKLTSSKVEQPGTYWYHSHTSAQYPDGLRAPFIVHDKDFPYKNKYDEEVIFTLSDWYHDEMQALIPQFMAKSNPSGAEPVPNNALMNETMNFTMSVEPETTYLFRTINMGAFAGQYLWFEGHKMRIVEVDGIYTEEAEAEMIYLSAAQRVSFLLTTNKDTSKNFPIVASMDTTLFDVLPKDLNYNATGWLVYDNKADKPDAATVETLEPFDDMTLVPYDKMDILGKPDKEVTLDVMMDNLRDGNNYAFFNNITYTAAKVPTLYTALSAGKEAEDPSVYGTYTHSMVLKKNEIVQLVVNNLDSGRHPFHLHGHAFQAVYRSEEEGGIWADAEVTEKDLPKTPMRRDTLVIYPNGNIVMRFKADNPGVWLFHCHIEWHVVSGLIATFVEDPLTLQETIEIPKNHLDACAAAKMPTKGNAAANSQNYLDLTGENKPSKTLPSGFTPRGIAALVFSCICGILGVIVVAWYGFSAPPDSTSAGALSAGLVDSNDSGDIHPAQKGPQETVVSPPSVARTH</sequence>
<comment type="subcellular location">
    <subcellularLocation>
        <location evidence="1">Cell membrane</location>
        <topology evidence="1">Single-pass membrane protein</topology>
    </subcellularLocation>
</comment>
<feature type="region of interest" description="Disordered" evidence="13">
    <location>
        <begin position="615"/>
        <end position="641"/>
    </location>
</feature>
<keyword evidence="8 14" id="KW-1133">Transmembrane helix</keyword>
<keyword evidence="20" id="KW-1185">Reference proteome</keyword>
<dbReference type="GO" id="GO:0033573">
    <property type="term" value="C:high-affinity iron permease complex"/>
    <property type="evidence" value="ECO:0007669"/>
    <property type="project" value="TreeGrafter"/>
</dbReference>
<dbReference type="Pfam" id="PF00394">
    <property type="entry name" value="Cu-oxidase"/>
    <property type="match status" value="1"/>
</dbReference>
<dbReference type="CDD" id="cd13877">
    <property type="entry name" value="CuRO_2_Fet3p_like"/>
    <property type="match status" value="1"/>
</dbReference>
<evidence type="ECO:0000256" key="10">
    <source>
        <dbReference type="ARBA" id="ARBA00023008"/>
    </source>
</evidence>
<organism evidence="19 20">
    <name type="scientific">Fusarium sarcochroum</name>
    <dbReference type="NCBI Taxonomy" id="1208366"/>
    <lineage>
        <taxon>Eukaryota</taxon>
        <taxon>Fungi</taxon>
        <taxon>Dikarya</taxon>
        <taxon>Ascomycota</taxon>
        <taxon>Pezizomycotina</taxon>
        <taxon>Sordariomycetes</taxon>
        <taxon>Hypocreomycetidae</taxon>
        <taxon>Hypocreales</taxon>
        <taxon>Nectriaceae</taxon>
        <taxon>Fusarium</taxon>
        <taxon>Fusarium lateritium species complex</taxon>
    </lineage>
</organism>
<dbReference type="GO" id="GO:0004322">
    <property type="term" value="F:ferroxidase activity"/>
    <property type="evidence" value="ECO:0007669"/>
    <property type="project" value="TreeGrafter"/>
</dbReference>
<evidence type="ECO:0000256" key="3">
    <source>
        <dbReference type="ARBA" id="ARBA00022475"/>
    </source>
</evidence>
<dbReference type="InterPro" id="IPR044130">
    <property type="entry name" value="CuRO_2_Fet3-like"/>
</dbReference>
<evidence type="ECO:0000256" key="2">
    <source>
        <dbReference type="ARBA" id="ARBA00010609"/>
    </source>
</evidence>
<comment type="caution">
    <text evidence="19">The sequence shown here is derived from an EMBL/GenBank/DDBJ whole genome shotgun (WGS) entry which is preliminary data.</text>
</comment>
<dbReference type="InterPro" id="IPR011707">
    <property type="entry name" value="Cu-oxidase-like_N"/>
</dbReference>
<dbReference type="GO" id="GO:0010106">
    <property type="term" value="P:cellular response to iron ion starvation"/>
    <property type="evidence" value="ECO:0007669"/>
    <property type="project" value="TreeGrafter"/>
</dbReference>
<keyword evidence="5" id="KW-0479">Metal-binding</keyword>
<feature type="domain" description="Plastocyanin-like" evidence="16">
    <location>
        <begin position="174"/>
        <end position="321"/>
    </location>
</feature>